<organism evidence="4 5">
    <name type="scientific">Clostridium symbiosum (strain WAL-14163)</name>
    <dbReference type="NCBI Taxonomy" id="742740"/>
    <lineage>
        <taxon>Bacteria</taxon>
        <taxon>Bacillati</taxon>
        <taxon>Bacillota</taxon>
        <taxon>Clostridia</taxon>
        <taxon>Lachnospirales</taxon>
        <taxon>Lachnospiraceae</taxon>
        <taxon>Otoolea</taxon>
    </lineage>
</organism>
<evidence type="ECO:0000259" key="2">
    <source>
        <dbReference type="Pfam" id="PF01958"/>
    </source>
</evidence>
<protein>
    <submittedName>
        <fullName evidence="4">Uncharacterized protein</fullName>
    </submittedName>
</protein>
<feature type="domain" description="Aspartate/homoserine dehydrogenase NAD-binding" evidence="3">
    <location>
        <begin position="7"/>
        <end position="113"/>
    </location>
</feature>
<name>E7GHS5_CLOS6</name>
<dbReference type="PANTHER" id="PTHR31873:SF6">
    <property type="entry name" value="ASPARTATE DEHYDROGENASE DOMAIN-CONTAINING PROTEIN"/>
    <property type="match status" value="1"/>
</dbReference>
<evidence type="ECO:0000313" key="5">
    <source>
        <dbReference type="Proteomes" id="UP000002970"/>
    </source>
</evidence>
<dbReference type="HOGENOM" id="CLU_089550_0_0_9"/>
<comment type="similarity">
    <text evidence="1">Belongs to the L-aspartate dehydrogenase family.</text>
</comment>
<dbReference type="GO" id="GO:0050661">
    <property type="term" value="F:NADP binding"/>
    <property type="evidence" value="ECO:0007669"/>
    <property type="project" value="InterPro"/>
</dbReference>
<accession>E7GHS5</accession>
<evidence type="ECO:0000256" key="1">
    <source>
        <dbReference type="ARBA" id="ARBA00008331"/>
    </source>
</evidence>
<dbReference type="AlphaFoldDB" id="E7GHS5"/>
<sequence>MKIAFLGGGKIGRAMIEHVVKNKNGEIVFIYDPFLNEAEIFGIKVVNEITESIFNGLDLVVECAQASVLSDHLAKILPCCSIMPFSMTAFRDDGLREQAKELCERYGTNVFLPHGAILGLDGIFDGRDVLKEVSVETIKNPKSLGRDDKEVTVLFEGTTRKATELFPRNVNVHAAVALAGIGFDRTRSKITADPSVDTNTHIIHLAGDGIDFEIRVSSFSEGGVSGKYVPLSACGSLDRVLGGSGYQFV</sequence>
<evidence type="ECO:0000313" key="4">
    <source>
        <dbReference type="EMBL" id="EGA95735.1"/>
    </source>
</evidence>
<dbReference type="EMBL" id="ADLQ01000012">
    <property type="protein sequence ID" value="EGA95735.1"/>
    <property type="molecule type" value="Genomic_DNA"/>
</dbReference>
<comment type="caution">
    <text evidence="4">The sequence shown here is derived from an EMBL/GenBank/DDBJ whole genome shotgun (WGS) entry which is preliminary data.</text>
</comment>
<dbReference type="PANTHER" id="PTHR31873">
    <property type="entry name" value="L-ASPARTATE DEHYDROGENASE-RELATED"/>
    <property type="match status" value="1"/>
</dbReference>
<dbReference type="InterPro" id="IPR005106">
    <property type="entry name" value="Asp/hSer_DH_NAD-bd"/>
</dbReference>
<dbReference type="eggNOG" id="COG1712">
    <property type="taxonomic scope" value="Bacteria"/>
</dbReference>
<evidence type="ECO:0000259" key="3">
    <source>
        <dbReference type="Pfam" id="PF03447"/>
    </source>
</evidence>
<proteinExistence type="inferred from homology"/>
<dbReference type="InterPro" id="IPR036291">
    <property type="entry name" value="NAD(P)-bd_dom_sf"/>
</dbReference>
<reference evidence="4 5" key="1">
    <citation type="submission" date="2010-12" db="EMBL/GenBank/DDBJ databases">
        <title>The Genome Sequence of Clostridium symbiosum strain WAL-14163.</title>
        <authorList>
            <person name="Earl A."/>
            <person name="Ward D."/>
            <person name="Feldgarden M."/>
            <person name="Gevers D."/>
            <person name="Finegold S.M."/>
            <person name="Summanen P.H."/>
            <person name="Molitoris D.R."/>
            <person name="Vaisanen M.L."/>
            <person name="Daigneault M."/>
            <person name="Young S.K."/>
            <person name="Zeng Q."/>
            <person name="Gargeya S."/>
            <person name="Fitzgerald M."/>
            <person name="Haas B."/>
            <person name="Abouelleil A."/>
            <person name="Alvarado L."/>
            <person name="Arachchi H.M."/>
            <person name="Berlin A."/>
            <person name="Brown A."/>
            <person name="Chapman S.B."/>
            <person name="Chen Z."/>
            <person name="Dunbar C."/>
            <person name="Freedman E."/>
            <person name="Gearin G."/>
            <person name="Gellesch M."/>
            <person name="Goldberg J."/>
            <person name="Griggs A."/>
            <person name="Gujja S."/>
            <person name="Heilman E."/>
            <person name="Heiman D."/>
            <person name="Howarth C."/>
            <person name="Larson L."/>
            <person name="Lui A."/>
            <person name="MacDonald P.J.P."/>
            <person name="Mehta T."/>
            <person name="Montmayeur A."/>
            <person name="Murphy C."/>
            <person name="Neiman D."/>
            <person name="Pearson M."/>
            <person name="Priest M."/>
            <person name="Roberts A."/>
            <person name="Saif S."/>
            <person name="Shea T."/>
            <person name="Shenoy N."/>
            <person name="Sisk P."/>
            <person name="Stolte C."/>
            <person name="Sykes S."/>
            <person name="White J."/>
            <person name="Yandava C."/>
            <person name="Nusbaum C."/>
            <person name="Birren B."/>
        </authorList>
    </citation>
    <scope>NUCLEOTIDE SEQUENCE [LARGE SCALE GENOMIC DNA]</scope>
    <source>
        <strain evidence="4 5">WAL-14163</strain>
    </source>
</reference>
<dbReference type="Gene3D" id="3.30.360.10">
    <property type="entry name" value="Dihydrodipicolinate Reductase, domain 2"/>
    <property type="match status" value="1"/>
</dbReference>
<dbReference type="Gene3D" id="3.40.50.720">
    <property type="entry name" value="NAD(P)-binding Rossmann-like Domain"/>
    <property type="match status" value="1"/>
</dbReference>
<dbReference type="Pfam" id="PF01958">
    <property type="entry name" value="Asp_DH_C"/>
    <property type="match status" value="1"/>
</dbReference>
<dbReference type="Pfam" id="PF03447">
    <property type="entry name" value="NAD_binding_3"/>
    <property type="match status" value="1"/>
</dbReference>
<dbReference type="STRING" id="1512.GCA_900049235_00516"/>
<dbReference type="GO" id="GO:0033735">
    <property type="term" value="F:aspartate dehydrogenase [NAD(P)+] activity"/>
    <property type="evidence" value="ECO:0007669"/>
    <property type="project" value="InterPro"/>
</dbReference>
<gene>
    <name evidence="4" type="ORF">HMPREF9474_00468</name>
</gene>
<dbReference type="Proteomes" id="UP000002970">
    <property type="component" value="Unassembled WGS sequence"/>
</dbReference>
<keyword evidence="5" id="KW-1185">Reference proteome</keyword>
<dbReference type="InterPro" id="IPR002811">
    <property type="entry name" value="Asp_DH"/>
</dbReference>
<dbReference type="SUPFAM" id="SSF55347">
    <property type="entry name" value="Glyceraldehyde-3-phosphate dehydrogenase-like, C-terminal domain"/>
    <property type="match status" value="1"/>
</dbReference>
<dbReference type="RefSeq" id="WP_003497908.1">
    <property type="nucleotide sequence ID" value="NZ_GL834305.1"/>
</dbReference>
<dbReference type="SUPFAM" id="SSF51735">
    <property type="entry name" value="NAD(P)-binding Rossmann-fold domains"/>
    <property type="match status" value="1"/>
</dbReference>
<dbReference type="GO" id="GO:0009435">
    <property type="term" value="P:NAD+ biosynthetic process"/>
    <property type="evidence" value="ECO:0007669"/>
    <property type="project" value="InterPro"/>
</dbReference>
<feature type="domain" description="Aspartate dehydrogenase" evidence="2">
    <location>
        <begin position="149"/>
        <end position="219"/>
    </location>
</feature>